<dbReference type="Proteomes" id="UP000006514">
    <property type="component" value="Unassembled WGS sequence"/>
</dbReference>
<feature type="non-terminal residue" evidence="2">
    <location>
        <position position="1"/>
    </location>
</feature>
<dbReference type="GO" id="GO:0046983">
    <property type="term" value="F:protein dimerization activity"/>
    <property type="evidence" value="ECO:0007669"/>
    <property type="project" value="InterPro"/>
</dbReference>
<dbReference type="AlphaFoldDB" id="J0CSW0"/>
<evidence type="ECO:0000313" key="3">
    <source>
        <dbReference type="Proteomes" id="UP000006514"/>
    </source>
</evidence>
<dbReference type="InParanoid" id="J0CSW0"/>
<dbReference type="InterPro" id="IPR008906">
    <property type="entry name" value="HATC_C_dom"/>
</dbReference>
<dbReference type="Pfam" id="PF05699">
    <property type="entry name" value="Dimer_Tnp_hAT"/>
    <property type="match status" value="1"/>
</dbReference>
<dbReference type="SUPFAM" id="SSF53098">
    <property type="entry name" value="Ribonuclease H-like"/>
    <property type="match status" value="1"/>
</dbReference>
<evidence type="ECO:0000259" key="1">
    <source>
        <dbReference type="Pfam" id="PF05699"/>
    </source>
</evidence>
<organism evidence="2 3">
    <name type="scientific">Auricularia subglabra (strain TFB-10046 / SS5)</name>
    <name type="common">White-rot fungus</name>
    <name type="synonym">Auricularia delicata (strain TFB10046)</name>
    <dbReference type="NCBI Taxonomy" id="717982"/>
    <lineage>
        <taxon>Eukaryota</taxon>
        <taxon>Fungi</taxon>
        <taxon>Dikarya</taxon>
        <taxon>Basidiomycota</taxon>
        <taxon>Agaricomycotina</taxon>
        <taxon>Agaricomycetes</taxon>
        <taxon>Auriculariales</taxon>
        <taxon>Auriculariaceae</taxon>
        <taxon>Auricularia</taxon>
    </lineage>
</organism>
<gene>
    <name evidence="2" type="ORF">AURDEDRAFT_77026</name>
</gene>
<dbReference type="PANTHER" id="PTHR47611">
    <property type="entry name" value="HAT DIMERISATION DOMAIN, C-TERMINAL"/>
    <property type="match status" value="1"/>
</dbReference>
<accession>J0CSW0</accession>
<name>J0CSW0_AURST</name>
<dbReference type="OrthoDB" id="3264316at2759"/>
<keyword evidence="3" id="KW-1185">Reference proteome</keyword>
<feature type="domain" description="HAT C-terminal dimerisation" evidence="1">
    <location>
        <begin position="2"/>
        <end position="55"/>
    </location>
</feature>
<dbReference type="OMA" id="HWIREGL"/>
<proteinExistence type="predicted"/>
<reference evidence="3" key="1">
    <citation type="journal article" date="2012" name="Science">
        <title>The Paleozoic origin of enzymatic lignin decomposition reconstructed from 31 fungal genomes.</title>
        <authorList>
            <person name="Floudas D."/>
            <person name="Binder M."/>
            <person name="Riley R."/>
            <person name="Barry K."/>
            <person name="Blanchette R.A."/>
            <person name="Henrissat B."/>
            <person name="Martinez A.T."/>
            <person name="Otillar R."/>
            <person name="Spatafora J.W."/>
            <person name="Yadav J.S."/>
            <person name="Aerts A."/>
            <person name="Benoit I."/>
            <person name="Boyd A."/>
            <person name="Carlson A."/>
            <person name="Copeland A."/>
            <person name="Coutinho P.M."/>
            <person name="de Vries R.P."/>
            <person name="Ferreira P."/>
            <person name="Findley K."/>
            <person name="Foster B."/>
            <person name="Gaskell J."/>
            <person name="Glotzer D."/>
            <person name="Gorecki P."/>
            <person name="Heitman J."/>
            <person name="Hesse C."/>
            <person name="Hori C."/>
            <person name="Igarashi K."/>
            <person name="Jurgens J.A."/>
            <person name="Kallen N."/>
            <person name="Kersten P."/>
            <person name="Kohler A."/>
            <person name="Kuees U."/>
            <person name="Kumar T.K.A."/>
            <person name="Kuo A."/>
            <person name="LaButti K."/>
            <person name="Larrondo L.F."/>
            <person name="Lindquist E."/>
            <person name="Ling A."/>
            <person name="Lombard V."/>
            <person name="Lucas S."/>
            <person name="Lundell T."/>
            <person name="Martin R."/>
            <person name="McLaughlin D.J."/>
            <person name="Morgenstern I."/>
            <person name="Morin E."/>
            <person name="Murat C."/>
            <person name="Nagy L.G."/>
            <person name="Nolan M."/>
            <person name="Ohm R.A."/>
            <person name="Patyshakuliyeva A."/>
            <person name="Rokas A."/>
            <person name="Ruiz-Duenas F.J."/>
            <person name="Sabat G."/>
            <person name="Salamov A."/>
            <person name="Samejima M."/>
            <person name="Schmutz J."/>
            <person name="Slot J.C."/>
            <person name="St John F."/>
            <person name="Stenlid J."/>
            <person name="Sun H."/>
            <person name="Sun S."/>
            <person name="Syed K."/>
            <person name="Tsang A."/>
            <person name="Wiebenga A."/>
            <person name="Young D."/>
            <person name="Pisabarro A."/>
            <person name="Eastwood D.C."/>
            <person name="Martin F."/>
            <person name="Cullen D."/>
            <person name="Grigoriev I.V."/>
            <person name="Hibbett D.S."/>
        </authorList>
    </citation>
    <scope>NUCLEOTIDE SEQUENCE [LARGE SCALE GENOMIC DNA]</scope>
    <source>
        <strain evidence="3">TFB10046</strain>
    </source>
</reference>
<dbReference type="eggNOG" id="KOG1121">
    <property type="taxonomic scope" value="Eukaryota"/>
</dbReference>
<protein>
    <recommendedName>
        <fullName evidence="1">HAT C-terminal dimerisation domain-containing protein</fullName>
    </recommendedName>
</protein>
<dbReference type="PANTHER" id="PTHR47611:SF1">
    <property type="entry name" value="CCHC-TYPE DOMAIN-CONTAINING PROTEIN"/>
    <property type="match status" value="1"/>
</dbReference>
<dbReference type="InterPro" id="IPR012337">
    <property type="entry name" value="RNaseH-like_sf"/>
</dbReference>
<sequence length="63" mass="7144">DLPILARMARNFLAIPASSTSIERLFSDSGYLVTKQRSSMSSATVRECMCTKHWIREGLMCYL</sequence>
<dbReference type="KEGG" id="adl:AURDEDRAFT_77026"/>
<evidence type="ECO:0000313" key="2">
    <source>
        <dbReference type="EMBL" id="EJD33374.1"/>
    </source>
</evidence>
<dbReference type="EMBL" id="JH688265">
    <property type="protein sequence ID" value="EJD33374.1"/>
    <property type="molecule type" value="Genomic_DNA"/>
</dbReference>